<comment type="caution">
    <text evidence="1">The sequence shown here is derived from an EMBL/GenBank/DDBJ whole genome shotgun (WGS) entry which is preliminary data.</text>
</comment>
<evidence type="ECO:0000313" key="2">
    <source>
        <dbReference type="Proteomes" id="UP000623467"/>
    </source>
</evidence>
<organism evidence="1 2">
    <name type="scientific">Mycena sanguinolenta</name>
    <dbReference type="NCBI Taxonomy" id="230812"/>
    <lineage>
        <taxon>Eukaryota</taxon>
        <taxon>Fungi</taxon>
        <taxon>Dikarya</taxon>
        <taxon>Basidiomycota</taxon>
        <taxon>Agaricomycotina</taxon>
        <taxon>Agaricomycetes</taxon>
        <taxon>Agaricomycetidae</taxon>
        <taxon>Agaricales</taxon>
        <taxon>Marasmiineae</taxon>
        <taxon>Mycenaceae</taxon>
        <taxon>Mycena</taxon>
    </lineage>
</organism>
<proteinExistence type="predicted"/>
<name>A0A8H6YTC9_9AGAR</name>
<protein>
    <submittedName>
        <fullName evidence="1">Uncharacterized protein</fullName>
    </submittedName>
</protein>
<evidence type="ECO:0000313" key="1">
    <source>
        <dbReference type="EMBL" id="KAF7366810.1"/>
    </source>
</evidence>
<gene>
    <name evidence="1" type="ORF">MSAN_00939300</name>
</gene>
<keyword evidence="2" id="KW-1185">Reference proteome</keyword>
<sequence length="182" mass="20015">MPSAEAYGDPTLLHSVDLFDTPSLTEFVVEGTHGDHIYTFLNSTSILRSSFPALASFSFISEDYNCPCDITTGCSVDRRISASSFAPFPALSTLTLINQCFTAYLVRDLLGPGSQPWPLLKKVTLCPPESSFDDVRDALQGAMDSKRQCGQPFPEVKLFHPLPDPENWHDSSFTSVEVEVFG</sequence>
<reference evidence="1" key="1">
    <citation type="submission" date="2020-05" db="EMBL/GenBank/DDBJ databases">
        <title>Mycena genomes resolve the evolution of fungal bioluminescence.</title>
        <authorList>
            <person name="Tsai I.J."/>
        </authorList>
    </citation>
    <scope>NUCLEOTIDE SEQUENCE</scope>
    <source>
        <strain evidence="1">160909Yilan</strain>
    </source>
</reference>
<dbReference type="Proteomes" id="UP000623467">
    <property type="component" value="Unassembled WGS sequence"/>
</dbReference>
<accession>A0A8H6YTC9</accession>
<dbReference type="AlphaFoldDB" id="A0A8H6YTC9"/>
<dbReference type="OrthoDB" id="3052009at2759"/>
<dbReference type="EMBL" id="JACAZH010000006">
    <property type="protein sequence ID" value="KAF7366810.1"/>
    <property type="molecule type" value="Genomic_DNA"/>
</dbReference>